<evidence type="ECO:0000256" key="2">
    <source>
        <dbReference type="RuleBase" id="RU000363"/>
    </source>
</evidence>
<dbReference type="PANTHER" id="PTHR43157:SF31">
    <property type="entry name" value="PHOSPHATIDYLINOSITOL-GLYCAN BIOSYNTHESIS CLASS F PROTEIN"/>
    <property type="match status" value="1"/>
</dbReference>
<dbReference type="SUPFAM" id="SSF51735">
    <property type="entry name" value="NAD(P)-binding Rossmann-fold domains"/>
    <property type="match status" value="1"/>
</dbReference>
<accession>A0A2H3KWQ2</accession>
<comment type="similarity">
    <text evidence="2">Belongs to the short-chain dehydrogenases/reductases (SDR) family.</text>
</comment>
<evidence type="ECO:0000256" key="1">
    <source>
        <dbReference type="ARBA" id="ARBA00023002"/>
    </source>
</evidence>
<dbReference type="AlphaFoldDB" id="A0A2H3KWQ2"/>
<feature type="domain" description="Ketoreductase" evidence="3">
    <location>
        <begin position="4"/>
        <end position="198"/>
    </location>
</feature>
<dbReference type="Proteomes" id="UP000220922">
    <property type="component" value="Unassembled WGS sequence"/>
</dbReference>
<dbReference type="RefSeq" id="WP_097653558.1">
    <property type="nucleotide sequence ID" value="NZ_LYXE01000102.1"/>
</dbReference>
<dbReference type="PANTHER" id="PTHR43157">
    <property type="entry name" value="PHOSPHATIDYLINOSITOL-GLYCAN BIOSYNTHESIS CLASS F PROTEIN-RELATED"/>
    <property type="match status" value="1"/>
</dbReference>
<dbReference type="GO" id="GO:0016491">
    <property type="term" value="F:oxidoreductase activity"/>
    <property type="evidence" value="ECO:0007669"/>
    <property type="project" value="UniProtKB-KW"/>
</dbReference>
<name>A0A2H3KWQ2_9CHLR</name>
<organism evidence="4 5">
    <name type="scientific">Candidatus Chloroploca asiatica</name>
    <dbReference type="NCBI Taxonomy" id="1506545"/>
    <lineage>
        <taxon>Bacteria</taxon>
        <taxon>Bacillati</taxon>
        <taxon>Chloroflexota</taxon>
        <taxon>Chloroflexia</taxon>
        <taxon>Chloroflexales</taxon>
        <taxon>Chloroflexineae</taxon>
        <taxon>Oscillochloridaceae</taxon>
        <taxon>Candidatus Chloroploca</taxon>
    </lineage>
</organism>
<evidence type="ECO:0000313" key="4">
    <source>
        <dbReference type="EMBL" id="PDV98379.1"/>
    </source>
</evidence>
<dbReference type="InterPro" id="IPR036291">
    <property type="entry name" value="NAD(P)-bd_dom_sf"/>
</dbReference>
<sequence>MENKIVLITGASSGIGRVTARELAHMGATVVLLGRNRERTEAARDAIIAETGNEKVDFILADFASLDAVRSAADEFKRRYQRLDVLVNNAGLYLDERQVSVDGYEMTFAVNHLATFLLTDLLLETLKASAPSRIVTVSSGAHMAGGVRFDDPRAMRGYNGFRAYADSKLANILFTYELARRLEGTGVTANCLHPGAVNSNFAAETKGLFGVFFNLGRIFMLSPEQGAATSIYLASSPEVDGVTGKYFAKRTAQTSSLASYDRGAQTRLWELSEELVRNDTPIML</sequence>
<dbReference type="InterPro" id="IPR002347">
    <property type="entry name" value="SDR_fam"/>
</dbReference>
<proteinExistence type="inferred from homology"/>
<keyword evidence="1" id="KW-0560">Oxidoreductase</keyword>
<keyword evidence="5" id="KW-1185">Reference proteome</keyword>
<dbReference type="SMART" id="SM00822">
    <property type="entry name" value="PKS_KR"/>
    <property type="match status" value="1"/>
</dbReference>
<dbReference type="PRINTS" id="PR00080">
    <property type="entry name" value="SDRFAMILY"/>
</dbReference>
<dbReference type="InterPro" id="IPR057326">
    <property type="entry name" value="KR_dom"/>
</dbReference>
<dbReference type="Pfam" id="PF00106">
    <property type="entry name" value="adh_short"/>
    <property type="match status" value="1"/>
</dbReference>
<protein>
    <submittedName>
        <fullName evidence="4">Short-chain dehydrogenase</fullName>
    </submittedName>
</protein>
<gene>
    <name evidence="4" type="ORF">A9Q02_15585</name>
</gene>
<reference evidence="4 5" key="1">
    <citation type="submission" date="2016-05" db="EMBL/GenBank/DDBJ databases">
        <authorList>
            <person name="Lavstsen T."/>
            <person name="Jespersen J.S."/>
        </authorList>
    </citation>
    <scope>NUCLEOTIDE SEQUENCE [LARGE SCALE GENOMIC DNA]</scope>
    <source>
        <strain evidence="4 5">B7-9</strain>
    </source>
</reference>
<evidence type="ECO:0000259" key="3">
    <source>
        <dbReference type="SMART" id="SM00822"/>
    </source>
</evidence>
<comment type="caution">
    <text evidence="4">The sequence shown here is derived from an EMBL/GenBank/DDBJ whole genome shotgun (WGS) entry which is preliminary data.</text>
</comment>
<dbReference type="OrthoDB" id="9809821at2"/>
<dbReference type="CDD" id="cd05327">
    <property type="entry name" value="retinol-DH_like_SDR_c_like"/>
    <property type="match status" value="1"/>
</dbReference>
<evidence type="ECO:0000313" key="5">
    <source>
        <dbReference type="Proteomes" id="UP000220922"/>
    </source>
</evidence>
<dbReference type="PRINTS" id="PR00081">
    <property type="entry name" value="GDHRDH"/>
</dbReference>
<dbReference type="EMBL" id="LYXE01000102">
    <property type="protein sequence ID" value="PDV98379.1"/>
    <property type="molecule type" value="Genomic_DNA"/>
</dbReference>
<dbReference type="Gene3D" id="3.40.50.720">
    <property type="entry name" value="NAD(P)-binding Rossmann-like Domain"/>
    <property type="match status" value="1"/>
</dbReference>